<accession>A0A2X2VVE3</accession>
<sequence length="68" mass="7519">MKNHFLQSGKRLNKKELKTITGGLLNCMEPVLCPTPYEPCESPYPNGCTIISPVCGQKECRPAPITIE</sequence>
<dbReference type="InterPro" id="IPR010133">
    <property type="entry name" value="Bacteriocin_signal_seq"/>
</dbReference>
<dbReference type="OrthoDB" id="1190610at2"/>
<dbReference type="NCBIfam" id="TIGR01847">
    <property type="entry name" value="bacteriocin_sig"/>
    <property type="match status" value="1"/>
</dbReference>
<dbReference type="STRING" id="445960.SAMN05421542_2039"/>
<reference evidence="1 3" key="1">
    <citation type="submission" date="2016-10" db="EMBL/GenBank/DDBJ databases">
        <authorList>
            <person name="Varghese N."/>
            <person name="Submissions S."/>
        </authorList>
    </citation>
    <scope>NUCLEOTIDE SEQUENCE [LARGE SCALE GENOMIC DNA]</scope>
    <source>
        <strain evidence="1 3">DSM 19299</strain>
    </source>
</reference>
<organism evidence="2 4">
    <name type="scientific">Chryseobacterium jejuense</name>
    <dbReference type="NCBI Taxonomy" id="445960"/>
    <lineage>
        <taxon>Bacteria</taxon>
        <taxon>Pseudomonadati</taxon>
        <taxon>Bacteroidota</taxon>
        <taxon>Flavobacteriia</taxon>
        <taxon>Flavobacteriales</taxon>
        <taxon>Weeksellaceae</taxon>
        <taxon>Chryseobacterium group</taxon>
        <taxon>Chryseobacterium</taxon>
    </lineage>
</organism>
<name>A0A2X2VVE3_CHRJE</name>
<evidence type="ECO:0000313" key="2">
    <source>
        <dbReference type="EMBL" id="SQB27595.1"/>
    </source>
</evidence>
<dbReference type="EMBL" id="UAWB01000002">
    <property type="protein sequence ID" value="SQB27595.1"/>
    <property type="molecule type" value="Genomic_DNA"/>
</dbReference>
<dbReference type="EMBL" id="FNEG01000003">
    <property type="protein sequence ID" value="SDI85751.1"/>
    <property type="molecule type" value="Genomic_DNA"/>
</dbReference>
<dbReference type="AlphaFoldDB" id="A0A2X2VVE3"/>
<dbReference type="RefSeq" id="WP_045497842.1">
    <property type="nucleotide sequence ID" value="NZ_FNEG01000003.1"/>
</dbReference>
<protein>
    <submittedName>
        <fullName evidence="1">Bacteriocin-type signal sequence-containing protein</fullName>
    </submittedName>
</protein>
<proteinExistence type="predicted"/>
<gene>
    <name evidence="2" type="ORF">NCTC13492_01184</name>
    <name evidence="1" type="ORF">SAMN05421542_2039</name>
</gene>
<dbReference type="Proteomes" id="UP000251670">
    <property type="component" value="Unassembled WGS sequence"/>
</dbReference>
<evidence type="ECO:0000313" key="1">
    <source>
        <dbReference type="EMBL" id="SDI85751.1"/>
    </source>
</evidence>
<evidence type="ECO:0000313" key="4">
    <source>
        <dbReference type="Proteomes" id="UP000251670"/>
    </source>
</evidence>
<evidence type="ECO:0000313" key="3">
    <source>
        <dbReference type="Proteomes" id="UP000199426"/>
    </source>
</evidence>
<keyword evidence="3" id="KW-1185">Reference proteome</keyword>
<reference evidence="2 4" key="2">
    <citation type="submission" date="2018-06" db="EMBL/GenBank/DDBJ databases">
        <authorList>
            <consortium name="Pathogen Informatics"/>
            <person name="Doyle S."/>
        </authorList>
    </citation>
    <scope>NUCLEOTIDE SEQUENCE [LARGE SCALE GENOMIC DNA]</scope>
    <source>
        <strain evidence="2 4">NCTC13492</strain>
    </source>
</reference>
<dbReference type="Proteomes" id="UP000199426">
    <property type="component" value="Unassembled WGS sequence"/>
</dbReference>